<evidence type="ECO:0000256" key="3">
    <source>
        <dbReference type="SAM" id="MobiDB-lite"/>
    </source>
</evidence>
<name>A0A3B5M1L0_9TELE</name>
<dbReference type="Gene3D" id="3.40.1030.10">
    <property type="entry name" value="Nucleoside phosphorylase/phosphoribosyltransferase catalytic domain"/>
    <property type="match status" value="1"/>
</dbReference>
<dbReference type="GeneTree" id="ENSGT00390000009250"/>
<dbReference type="GO" id="GO:0016763">
    <property type="term" value="F:pentosyltransferase activity"/>
    <property type="evidence" value="ECO:0007669"/>
    <property type="project" value="UniProtKB-ARBA"/>
</dbReference>
<dbReference type="PANTHER" id="PTHR10515:SF0">
    <property type="entry name" value="THYMIDINE PHOSPHORYLASE"/>
    <property type="match status" value="1"/>
</dbReference>
<dbReference type="PANTHER" id="PTHR10515">
    <property type="entry name" value="THYMIDINE PHOSPHORYLASE"/>
    <property type="match status" value="1"/>
</dbReference>
<evidence type="ECO:0000256" key="2">
    <source>
        <dbReference type="ARBA" id="ARBA00022679"/>
    </source>
</evidence>
<dbReference type="AlphaFoldDB" id="A0A3B5M1L0"/>
<evidence type="ECO:0000259" key="4">
    <source>
        <dbReference type="Pfam" id="PF00591"/>
    </source>
</evidence>
<dbReference type="SUPFAM" id="SSF52418">
    <property type="entry name" value="Nucleoside phosphorylase/phosphoribosyltransferase catalytic domain"/>
    <property type="match status" value="1"/>
</dbReference>
<dbReference type="InterPro" id="IPR017459">
    <property type="entry name" value="Glycosyl_Trfase_fam3_N_dom"/>
</dbReference>
<feature type="domain" description="Glycosyl transferase family 3 N-terminal" evidence="5">
    <location>
        <begin position="14"/>
        <end position="74"/>
    </location>
</feature>
<proteinExistence type="predicted"/>
<dbReference type="GO" id="GO:0005829">
    <property type="term" value="C:cytosol"/>
    <property type="evidence" value="ECO:0007669"/>
    <property type="project" value="TreeGrafter"/>
</dbReference>
<organism evidence="6 7">
    <name type="scientific">Xiphophorus couchianus</name>
    <name type="common">Monterrey platyfish</name>
    <dbReference type="NCBI Taxonomy" id="32473"/>
    <lineage>
        <taxon>Eukaryota</taxon>
        <taxon>Metazoa</taxon>
        <taxon>Chordata</taxon>
        <taxon>Craniata</taxon>
        <taxon>Vertebrata</taxon>
        <taxon>Euteleostomi</taxon>
        <taxon>Actinopterygii</taxon>
        <taxon>Neopterygii</taxon>
        <taxon>Teleostei</taxon>
        <taxon>Neoteleostei</taxon>
        <taxon>Acanthomorphata</taxon>
        <taxon>Ovalentaria</taxon>
        <taxon>Atherinomorphae</taxon>
        <taxon>Cyprinodontiformes</taxon>
        <taxon>Poeciliidae</taxon>
        <taxon>Poeciliinae</taxon>
        <taxon>Xiphophorus</taxon>
    </lineage>
</organism>
<dbReference type="Ensembl" id="ENSXCOT00000017385.1">
    <property type="protein sequence ID" value="ENSXCOP00000017165.1"/>
    <property type="gene ID" value="ENSXCOG00000012941.1"/>
</dbReference>
<dbReference type="SUPFAM" id="SSF47648">
    <property type="entry name" value="Nucleoside phosphorylase/phosphoribosyltransferase N-terminal domain"/>
    <property type="match status" value="1"/>
</dbReference>
<dbReference type="PROSITE" id="PS00647">
    <property type="entry name" value="THYMID_PHOSPHORYLASE"/>
    <property type="match status" value="1"/>
</dbReference>
<feature type="compositionally biased region" description="Polar residues" evidence="3">
    <location>
        <begin position="143"/>
        <end position="155"/>
    </location>
</feature>
<dbReference type="STRING" id="32473.ENSXCOP00000017165"/>
<dbReference type="InterPro" id="IPR017872">
    <property type="entry name" value="Pyrmidine_PPase_CS"/>
</dbReference>
<dbReference type="GO" id="GO:0006206">
    <property type="term" value="P:pyrimidine nucleobase metabolic process"/>
    <property type="evidence" value="ECO:0007669"/>
    <property type="project" value="InterPro"/>
</dbReference>
<dbReference type="InterPro" id="IPR000053">
    <property type="entry name" value="Thymidine/pyrmidine_PPase"/>
</dbReference>
<reference evidence="6" key="2">
    <citation type="submission" date="2025-09" db="UniProtKB">
        <authorList>
            <consortium name="Ensembl"/>
        </authorList>
    </citation>
    <scope>IDENTIFICATION</scope>
</reference>
<dbReference type="Proteomes" id="UP000261380">
    <property type="component" value="Unplaced"/>
</dbReference>
<keyword evidence="2" id="KW-0808">Transferase</keyword>
<dbReference type="Pfam" id="PF02885">
    <property type="entry name" value="Glycos_trans_3N"/>
    <property type="match status" value="1"/>
</dbReference>
<keyword evidence="7" id="KW-1185">Reference proteome</keyword>
<dbReference type="Pfam" id="PF00591">
    <property type="entry name" value="Glycos_transf_3"/>
    <property type="match status" value="1"/>
</dbReference>
<feature type="region of interest" description="Disordered" evidence="3">
    <location>
        <begin position="143"/>
        <end position="177"/>
    </location>
</feature>
<dbReference type="GO" id="GO:0004645">
    <property type="term" value="F:1,4-alpha-oligoglucan phosphorylase activity"/>
    <property type="evidence" value="ECO:0007669"/>
    <property type="project" value="InterPro"/>
</dbReference>
<reference evidence="6" key="1">
    <citation type="submission" date="2025-08" db="UniProtKB">
        <authorList>
            <consortium name="Ensembl"/>
        </authorList>
    </citation>
    <scope>IDENTIFICATION</scope>
</reference>
<dbReference type="InterPro" id="IPR036320">
    <property type="entry name" value="Glycosyl_Trfase_fam3_N_dom_sf"/>
</dbReference>
<sequence>MRQEEQAAMPSIVDLIRKKRDGGQLTDEEIKFFIESVTTGRMQDCQIGAMLMAIWQRGMVAAEIRTLTWGMMVSGEVMRWPDDWKRLMVDKHSTGGVGDKVSLVLAPALAACGCKVPMISGRGLAHTGGTLDKLESIPGFSVQQSADQVKENQTIPPDVETGSDQPGVSCLEMDPTT</sequence>
<evidence type="ECO:0000256" key="1">
    <source>
        <dbReference type="ARBA" id="ARBA00022676"/>
    </source>
</evidence>
<protein>
    <submittedName>
        <fullName evidence="6">Uncharacterized protein</fullName>
    </submittedName>
</protein>
<feature type="domain" description="Glycosyl transferase family 3" evidence="4">
    <location>
        <begin position="88"/>
        <end position="151"/>
    </location>
</feature>
<evidence type="ECO:0000259" key="5">
    <source>
        <dbReference type="Pfam" id="PF02885"/>
    </source>
</evidence>
<evidence type="ECO:0000313" key="7">
    <source>
        <dbReference type="Proteomes" id="UP000261380"/>
    </source>
</evidence>
<dbReference type="Gene3D" id="1.20.970.10">
    <property type="entry name" value="Transferase, Pyrimidine Nucleoside Phosphorylase, Chain C"/>
    <property type="match status" value="1"/>
</dbReference>
<evidence type="ECO:0000313" key="6">
    <source>
        <dbReference type="Ensembl" id="ENSXCOP00000017165.1"/>
    </source>
</evidence>
<dbReference type="InterPro" id="IPR035902">
    <property type="entry name" value="Nuc_phospho_transferase"/>
</dbReference>
<keyword evidence="1" id="KW-0328">Glycosyltransferase</keyword>
<accession>A0A3B5M1L0</accession>
<dbReference type="InterPro" id="IPR000312">
    <property type="entry name" value="Glycosyl_Trfase_fam3"/>
</dbReference>